<accession>A0ABV8PBY4</accession>
<comment type="caution">
    <text evidence="1">The sequence shown here is derived from an EMBL/GenBank/DDBJ whole genome shotgun (WGS) entry which is preliminary data.</text>
</comment>
<reference evidence="2" key="1">
    <citation type="journal article" date="2019" name="Int. J. Syst. Evol. Microbiol.">
        <title>The Global Catalogue of Microorganisms (GCM) 10K type strain sequencing project: providing services to taxonomists for standard genome sequencing and annotation.</title>
        <authorList>
            <consortium name="The Broad Institute Genomics Platform"/>
            <consortium name="The Broad Institute Genome Sequencing Center for Infectious Disease"/>
            <person name="Wu L."/>
            <person name="Ma J."/>
        </authorList>
    </citation>
    <scope>NUCLEOTIDE SEQUENCE [LARGE SCALE GENOMIC DNA]</scope>
    <source>
        <strain evidence="2">CCM 8691</strain>
    </source>
</reference>
<dbReference type="RefSeq" id="WP_378984938.1">
    <property type="nucleotide sequence ID" value="NZ_JBHSBW010000011.1"/>
</dbReference>
<sequence length="40" mass="4691">MKLKEARGLKNKPYLIKPIDVDADFFYRQEQKAGPTCSYK</sequence>
<proteinExistence type="predicted"/>
<organism evidence="1 2">
    <name type="scientific">Pedobacter lithocola</name>
    <dbReference type="NCBI Taxonomy" id="1908239"/>
    <lineage>
        <taxon>Bacteria</taxon>
        <taxon>Pseudomonadati</taxon>
        <taxon>Bacteroidota</taxon>
        <taxon>Sphingobacteriia</taxon>
        <taxon>Sphingobacteriales</taxon>
        <taxon>Sphingobacteriaceae</taxon>
        <taxon>Pedobacter</taxon>
    </lineage>
</organism>
<evidence type="ECO:0000313" key="1">
    <source>
        <dbReference type="EMBL" id="MFC4211646.1"/>
    </source>
</evidence>
<dbReference type="Proteomes" id="UP001595789">
    <property type="component" value="Unassembled WGS sequence"/>
</dbReference>
<gene>
    <name evidence="1" type="ORF">ACFOWA_10665</name>
</gene>
<evidence type="ECO:0000313" key="2">
    <source>
        <dbReference type="Proteomes" id="UP001595789"/>
    </source>
</evidence>
<protein>
    <submittedName>
        <fullName evidence="1">Uncharacterized protein</fullName>
    </submittedName>
</protein>
<dbReference type="EMBL" id="JBHSBW010000011">
    <property type="protein sequence ID" value="MFC4211646.1"/>
    <property type="molecule type" value="Genomic_DNA"/>
</dbReference>
<keyword evidence="2" id="KW-1185">Reference proteome</keyword>
<name>A0ABV8PBY4_9SPHI</name>